<feature type="compositionally biased region" description="Low complexity" evidence="1">
    <location>
        <begin position="210"/>
        <end position="227"/>
    </location>
</feature>
<accession>A0A8H6RHN1</accession>
<gene>
    <name evidence="2" type="ORF">HII31_07196</name>
</gene>
<reference evidence="2" key="1">
    <citation type="submission" date="2020-04" db="EMBL/GenBank/DDBJ databases">
        <title>Draft genome resource of the tomato pathogen Pseudocercospora fuligena.</title>
        <authorList>
            <person name="Zaccaron A."/>
        </authorList>
    </citation>
    <scope>NUCLEOTIDE SEQUENCE</scope>
    <source>
        <strain evidence="2">PF001</strain>
    </source>
</reference>
<evidence type="ECO:0000313" key="3">
    <source>
        <dbReference type="Proteomes" id="UP000660729"/>
    </source>
</evidence>
<protein>
    <submittedName>
        <fullName evidence="2">Uncharacterized protein</fullName>
    </submittedName>
</protein>
<proteinExistence type="predicted"/>
<organism evidence="2 3">
    <name type="scientific">Pseudocercospora fuligena</name>
    <dbReference type="NCBI Taxonomy" id="685502"/>
    <lineage>
        <taxon>Eukaryota</taxon>
        <taxon>Fungi</taxon>
        <taxon>Dikarya</taxon>
        <taxon>Ascomycota</taxon>
        <taxon>Pezizomycotina</taxon>
        <taxon>Dothideomycetes</taxon>
        <taxon>Dothideomycetidae</taxon>
        <taxon>Mycosphaerellales</taxon>
        <taxon>Mycosphaerellaceae</taxon>
        <taxon>Pseudocercospora</taxon>
    </lineage>
</organism>
<evidence type="ECO:0000313" key="2">
    <source>
        <dbReference type="EMBL" id="KAF7191694.1"/>
    </source>
</evidence>
<dbReference type="Proteomes" id="UP000660729">
    <property type="component" value="Unassembled WGS sequence"/>
</dbReference>
<feature type="compositionally biased region" description="Polar residues" evidence="1">
    <location>
        <begin position="129"/>
        <end position="157"/>
    </location>
</feature>
<feature type="region of interest" description="Disordered" evidence="1">
    <location>
        <begin position="210"/>
        <end position="231"/>
    </location>
</feature>
<dbReference type="EMBL" id="JABCIY010000157">
    <property type="protein sequence ID" value="KAF7191694.1"/>
    <property type="molecule type" value="Genomic_DNA"/>
</dbReference>
<sequence length="265" mass="26704">MITAFGALAAATAPAIAERAAGDTFVVIKEALVESTVYSTEWTTIETCAPSISECPENSVTLTTAIVHASTTVCPVTETETSTVGVPLTMPSASTWYTSSWAYPSSSAHPSSSAYPSSSHGYGHPSSAPGVSSTLGSPQTGSQSHAGGASSTLGSPQTGSESQVTVTSTSHVTSYLTMPHPTFSFSQATTSASKPYTMSNATIPSWTYSSTASGTGSGSGSPSHNTTVPMPPVPTESVVPYQGGATTIGISVSVLAIGMALCMLV</sequence>
<dbReference type="AlphaFoldDB" id="A0A8H6RHN1"/>
<evidence type="ECO:0000256" key="1">
    <source>
        <dbReference type="SAM" id="MobiDB-lite"/>
    </source>
</evidence>
<feature type="compositionally biased region" description="Low complexity" evidence="1">
    <location>
        <begin position="112"/>
        <end position="127"/>
    </location>
</feature>
<feature type="region of interest" description="Disordered" evidence="1">
    <location>
        <begin position="112"/>
        <end position="166"/>
    </location>
</feature>
<name>A0A8H6RHN1_9PEZI</name>
<comment type="caution">
    <text evidence="2">The sequence shown here is derived from an EMBL/GenBank/DDBJ whole genome shotgun (WGS) entry which is preliminary data.</text>
</comment>
<dbReference type="OrthoDB" id="3923593at2759"/>
<keyword evidence="3" id="KW-1185">Reference proteome</keyword>